<keyword evidence="2" id="KW-1185">Reference proteome</keyword>
<name>A0A6N4TJL5_9FIRM</name>
<dbReference type="EMBL" id="AP019695">
    <property type="protein sequence ID" value="BBK22664.1"/>
    <property type="molecule type" value="Genomic_DNA"/>
</dbReference>
<proteinExistence type="predicted"/>
<evidence type="ECO:0008006" key="3">
    <source>
        <dbReference type="Google" id="ProtNLM"/>
    </source>
</evidence>
<protein>
    <recommendedName>
        <fullName evidence="3">Type I restriction endonuclease subunit M</fullName>
    </recommendedName>
</protein>
<dbReference type="AlphaFoldDB" id="A0A6N4TJL5"/>
<dbReference type="KEGG" id="aarg:Aargi30884_15670"/>
<evidence type="ECO:0000313" key="2">
    <source>
        <dbReference type="Proteomes" id="UP000464754"/>
    </source>
</evidence>
<sequence length="102" mass="11741">MKGEKFMSLKTEKLKLGKVILSERIDELMSVDYFALMQIHDCLALHESCIWGELSEEDKQINDMALINDARIISSYNTDYGKISIITEDDRTITTICFTDEN</sequence>
<organism evidence="1 2">
    <name type="scientific">Amedibacterium intestinale</name>
    <dbReference type="NCBI Taxonomy" id="2583452"/>
    <lineage>
        <taxon>Bacteria</taxon>
        <taxon>Bacillati</taxon>
        <taxon>Bacillota</taxon>
        <taxon>Erysipelotrichia</taxon>
        <taxon>Erysipelotrichales</taxon>
        <taxon>Erysipelotrichaceae</taxon>
        <taxon>Amedibacterium</taxon>
    </lineage>
</organism>
<reference evidence="2" key="1">
    <citation type="submission" date="2019-05" db="EMBL/GenBank/DDBJ databases">
        <title>Complete genome sequencing of Absiella argi strain JCM 30884.</title>
        <authorList>
            <person name="Sakamoto M."/>
            <person name="Murakami T."/>
            <person name="Mori H."/>
        </authorList>
    </citation>
    <scope>NUCLEOTIDE SEQUENCE [LARGE SCALE GENOMIC DNA]</scope>
    <source>
        <strain evidence="2">JCM 30884</strain>
    </source>
</reference>
<accession>A0A6N4TJL5</accession>
<evidence type="ECO:0000313" key="1">
    <source>
        <dbReference type="EMBL" id="BBK22664.1"/>
    </source>
</evidence>
<gene>
    <name evidence="1" type="ORF">Aargi30884_15670</name>
</gene>
<dbReference type="Proteomes" id="UP000464754">
    <property type="component" value="Chromosome"/>
</dbReference>